<proteinExistence type="predicted"/>
<gene>
    <name evidence="1" type="ORF">SDC9_181507</name>
</gene>
<comment type="caution">
    <text evidence="1">The sequence shown here is derived from an EMBL/GenBank/DDBJ whole genome shotgun (WGS) entry which is preliminary data.</text>
</comment>
<reference evidence="1" key="1">
    <citation type="submission" date="2019-08" db="EMBL/GenBank/DDBJ databases">
        <authorList>
            <person name="Kucharzyk K."/>
            <person name="Murdoch R.W."/>
            <person name="Higgins S."/>
            <person name="Loffler F."/>
        </authorList>
    </citation>
    <scope>NUCLEOTIDE SEQUENCE</scope>
</reference>
<accession>A0A645H4U2</accession>
<name>A0A645H4U2_9ZZZZ</name>
<dbReference type="EMBL" id="VSSQ01086838">
    <property type="protein sequence ID" value="MPN34015.1"/>
    <property type="molecule type" value="Genomic_DNA"/>
</dbReference>
<dbReference type="AlphaFoldDB" id="A0A645H4U2"/>
<organism evidence="1">
    <name type="scientific">bioreactor metagenome</name>
    <dbReference type="NCBI Taxonomy" id="1076179"/>
    <lineage>
        <taxon>unclassified sequences</taxon>
        <taxon>metagenomes</taxon>
        <taxon>ecological metagenomes</taxon>
    </lineage>
</organism>
<evidence type="ECO:0000313" key="1">
    <source>
        <dbReference type="EMBL" id="MPN34015.1"/>
    </source>
</evidence>
<protein>
    <submittedName>
        <fullName evidence="1">Uncharacterized protein</fullName>
    </submittedName>
</protein>
<sequence length="64" mass="7244">MLSASGEEAEDSHIFSVNWFPHTESLLLLTLAIQVLSTWIPEYNGKDPNGHANNDYTDFVHTRI</sequence>